<protein>
    <submittedName>
        <fullName evidence="1">Uncharacterized protein</fullName>
    </submittedName>
</protein>
<evidence type="ECO:0000313" key="1">
    <source>
        <dbReference type="EMBL" id="RJR27740.1"/>
    </source>
</evidence>
<evidence type="ECO:0000313" key="2">
    <source>
        <dbReference type="Proteomes" id="UP000265540"/>
    </source>
</evidence>
<accession>A0A3A4ZM17</accession>
<gene>
    <name evidence="1" type="ORF">C4561_01410</name>
</gene>
<proteinExistence type="predicted"/>
<reference evidence="1 2" key="1">
    <citation type="journal article" date="2017" name="ISME J.">
        <title>Energy and carbon metabolisms in a deep terrestrial subsurface fluid microbial community.</title>
        <authorList>
            <person name="Momper L."/>
            <person name="Jungbluth S.P."/>
            <person name="Lee M.D."/>
            <person name="Amend J.P."/>
        </authorList>
    </citation>
    <scope>NUCLEOTIDE SEQUENCE [LARGE SCALE GENOMIC DNA]</scope>
    <source>
        <strain evidence="1">SURF_46</strain>
    </source>
</reference>
<comment type="caution">
    <text evidence="1">The sequence shown here is derived from an EMBL/GenBank/DDBJ whole genome shotgun (WGS) entry which is preliminary data.</text>
</comment>
<organism evidence="1 2">
    <name type="scientific">candidate division WWE3 bacterium</name>
    <dbReference type="NCBI Taxonomy" id="2053526"/>
    <lineage>
        <taxon>Bacteria</taxon>
        <taxon>Katanobacteria</taxon>
    </lineage>
</organism>
<dbReference type="EMBL" id="QZJF01000007">
    <property type="protein sequence ID" value="RJR27740.1"/>
    <property type="molecule type" value="Genomic_DNA"/>
</dbReference>
<dbReference type="Proteomes" id="UP000265540">
    <property type="component" value="Unassembled WGS sequence"/>
</dbReference>
<name>A0A3A4ZM17_UNCKA</name>
<sequence>MTEHTPAVKRATEKIRCLTLTIWWDKHTEKEREERVADIIAEETGADLLPECLEMIKDAMMREVTTPVVNGIYFQCIYCSYDSRQARTHHDHYCKAYSLLARLRKVVKE</sequence>
<dbReference type="AlphaFoldDB" id="A0A3A4ZM17"/>